<dbReference type="Pfam" id="PF13337">
    <property type="entry name" value="BrxL_ATPase"/>
    <property type="match status" value="1"/>
</dbReference>
<evidence type="ECO:0000259" key="1">
    <source>
        <dbReference type="Pfam" id="PF20442"/>
    </source>
</evidence>
<dbReference type="PATRIC" id="fig|2234.7.peg.727"/>
<proteinExistence type="predicted"/>
<comment type="caution">
    <text evidence="2">The sequence shown here is derived from an EMBL/GenBank/DDBJ whole genome shotgun (WGS) entry which is preliminary data.</text>
</comment>
<reference evidence="3" key="1">
    <citation type="journal article" date="2015" name="MBio">
        <title>Genome-Resolved Metagenomic Analysis Reveals Roles for Candidate Phyla and Other Microbial Community Members in Biogeochemical Transformations in Oil Reservoirs.</title>
        <authorList>
            <person name="Hu P."/>
            <person name="Tom L."/>
            <person name="Singh A."/>
            <person name="Thomas B.C."/>
            <person name="Baker B.J."/>
            <person name="Piceno Y.M."/>
            <person name="Andersen G.L."/>
            <person name="Banfield J.F."/>
        </authorList>
    </citation>
    <scope>NUCLEOTIDE SEQUENCE [LARGE SCALE GENOMIC DNA]</scope>
</reference>
<dbReference type="EMBL" id="LGEX01000001">
    <property type="protein sequence ID" value="KUK07752.1"/>
    <property type="molecule type" value="Genomic_DNA"/>
</dbReference>
<accession>A0A101E2P3</accession>
<protein>
    <submittedName>
        <fullName evidence="2">ATP-dependent protease La</fullName>
    </submittedName>
</protein>
<dbReference type="AlphaFoldDB" id="A0A101E2P3"/>
<evidence type="ECO:0000313" key="3">
    <source>
        <dbReference type="Proteomes" id="UP000054015"/>
    </source>
</evidence>
<feature type="domain" description="BREX system Lon protease-like BrxL N-terminal" evidence="1">
    <location>
        <begin position="13"/>
        <end position="147"/>
    </location>
</feature>
<dbReference type="InterPro" id="IPR014061">
    <property type="entry name" value="BrxL-like"/>
</dbReference>
<dbReference type="GO" id="GO:0006508">
    <property type="term" value="P:proteolysis"/>
    <property type="evidence" value="ECO:0007669"/>
    <property type="project" value="UniProtKB-KW"/>
</dbReference>
<evidence type="ECO:0000313" key="2">
    <source>
        <dbReference type="EMBL" id="KUK07752.1"/>
    </source>
</evidence>
<keyword evidence="2" id="KW-0378">Hydrolase</keyword>
<dbReference type="NCBIfam" id="TIGR02688">
    <property type="entry name" value="BREX system Lon protease-like protein BrxL"/>
    <property type="match status" value="1"/>
</dbReference>
<keyword evidence="2" id="KW-0645">Protease</keyword>
<dbReference type="GO" id="GO:0008233">
    <property type="term" value="F:peptidase activity"/>
    <property type="evidence" value="ECO:0007669"/>
    <property type="project" value="UniProtKB-KW"/>
</dbReference>
<dbReference type="InterPro" id="IPR046838">
    <property type="entry name" value="BrxL_N"/>
</dbReference>
<name>A0A101E2P3_ARCFL</name>
<sequence>MWQDPLGEKIKLVFPNESVYKDPQKSKFFSALNIPSYLRDWLIRKFSFNDGNIDLHSVKKFIEEKIPRKEHTQLVRERLINKQEKVSILAKVIVEFDISTGEALITLPELGIPDRKHQARIETHILDKYKEELLSLGGSWGVVTLEWRLEKISGKSKEEGRIVCVDFKPFKPYKIDLEYYKEARNEFSINEWINVLLRAMDYNPDGFINERQKLWMIARLLPFVEKRVNLIELAPKGTGKSYVYSQLSKYGWLISGGSISRAKLFYDLSRRRQGLVSRYDFVVLDEIQTISFPDKDEMRGALKGYLETGEYRVGDQIGVGEAGIILLGNIPYNYQSENEKVFATLPEVFQESALLDRFHGFIRGWELPRIKEGMKAKGWAFNVEYFTEVLHRLRDDIYYRAIVDEILQVPPNSDTRDVEAIKRLCTGFLKLLFPNVKPMENISRRDFEKYCLQPAIEMRGFIRKQLNMIDKEYSPKLPEIRVKKP</sequence>
<organism evidence="2 3">
    <name type="scientific">Archaeoglobus fulgidus</name>
    <dbReference type="NCBI Taxonomy" id="2234"/>
    <lineage>
        <taxon>Archaea</taxon>
        <taxon>Methanobacteriati</taxon>
        <taxon>Methanobacteriota</taxon>
        <taxon>Archaeoglobi</taxon>
        <taxon>Archaeoglobales</taxon>
        <taxon>Archaeoglobaceae</taxon>
        <taxon>Archaeoglobus</taxon>
    </lineage>
</organism>
<dbReference type="Proteomes" id="UP000054015">
    <property type="component" value="Unassembled WGS sequence"/>
</dbReference>
<dbReference type="Pfam" id="PF20442">
    <property type="entry name" value="BrxL_N"/>
    <property type="match status" value="1"/>
</dbReference>
<gene>
    <name evidence="2" type="ORF">XD48_0087</name>
</gene>